<dbReference type="MGI" id="MGI:2443064">
    <property type="gene designation" value="4930513N10Rik"/>
</dbReference>
<reference evidence="2" key="4">
    <citation type="journal article" date="2001" name="Nature">
        <title>Functional annotation of a full-length mouse cDNA collection.</title>
        <authorList>
            <consortium name="The RIKEN Genome Exploration Research Group Phase II Team and the FANTOM Consortium"/>
        </authorList>
    </citation>
    <scope>NUCLEOTIDE SEQUENCE</scope>
    <source>
        <strain evidence="2">C57BL/6J</strain>
        <tissue evidence="2">Testis</tissue>
    </source>
</reference>
<dbReference type="EMBL" id="AK161453">
    <property type="protein sequence ID" value="BAE36405.1"/>
    <property type="molecule type" value="mRNA"/>
</dbReference>
<reference evidence="2" key="8">
    <citation type="journal article" date="2005" name="Science">
        <title>Antisense Transcription in the Mammalian Transcriptome.</title>
        <authorList>
            <consortium name="RIKEN Genome Exploration Research Group and Genome Science Group (Genome Network Project Core Group) and the FANTOM Consortium"/>
        </authorList>
    </citation>
    <scope>NUCLEOTIDE SEQUENCE</scope>
    <source>
        <strain evidence="2">C57BL/6J</strain>
        <tissue evidence="2">Testis</tissue>
    </source>
</reference>
<evidence type="ECO:0000313" key="3">
    <source>
        <dbReference type="MGI" id="MGI:2443064"/>
    </source>
</evidence>
<reference evidence="2" key="6">
    <citation type="submission" date="2004-04" db="EMBL/GenBank/DDBJ databases">
        <authorList>
            <person name="Arakawa T."/>
            <person name="Carninci P."/>
            <person name="Fukuda S."/>
            <person name="Hashizume W."/>
            <person name="Hayashida K."/>
            <person name="Hori F."/>
            <person name="Iida J."/>
            <person name="Imamura K."/>
            <person name="Imotani K."/>
            <person name="Itoh M."/>
            <person name="Kanagawa S."/>
            <person name="Kawai J."/>
            <person name="Kojima M."/>
            <person name="Konno H."/>
            <person name="Murata M."/>
            <person name="Nakamura M."/>
            <person name="Ninomiya N."/>
            <person name="Nishiyori H."/>
            <person name="Nomura K."/>
            <person name="Ohno M."/>
            <person name="Sakazume N."/>
            <person name="Sano H."/>
            <person name="Sasaki D."/>
            <person name="Shibata K."/>
            <person name="Shiraki T."/>
            <person name="Tagami M."/>
            <person name="Tagami Y."/>
            <person name="Waki K."/>
            <person name="Watahiki A."/>
            <person name="Muramatsu M."/>
            <person name="Hayashizaki Y."/>
        </authorList>
    </citation>
    <scope>NUCLEOTIDE SEQUENCE</scope>
    <source>
        <strain evidence="2">C57BL/6J</strain>
        <tissue evidence="2">Testis</tissue>
    </source>
</reference>
<feature type="region of interest" description="Disordered" evidence="1">
    <location>
        <begin position="161"/>
        <end position="193"/>
    </location>
</feature>
<feature type="region of interest" description="Disordered" evidence="1">
    <location>
        <begin position="15"/>
        <end position="148"/>
    </location>
</feature>
<reference evidence="2" key="1">
    <citation type="journal article" date="1999" name="Methods Enzymol.">
        <title>High-efficiency full-length cDNA cloning.</title>
        <authorList>
            <person name="Carninci P."/>
            <person name="Hayashizaki Y."/>
        </authorList>
    </citation>
    <scope>NUCLEOTIDE SEQUENCE</scope>
    <source>
        <strain evidence="2">C57BL/6J</strain>
        <tissue evidence="2">Testis</tissue>
    </source>
</reference>
<feature type="non-terminal residue" evidence="2">
    <location>
        <position position="1"/>
    </location>
</feature>
<feature type="compositionally biased region" description="Basic residues" evidence="1">
    <location>
        <begin position="47"/>
        <end position="58"/>
    </location>
</feature>
<reference evidence="2" key="5">
    <citation type="journal article" date="2002" name="Nature">
        <title>Analysis of the mouse transcriptome based on functional annotation of 60,770 full-length cDNAs.</title>
        <authorList>
            <consortium name="The FANTOM Consortium and the RIKEN Genome Exploration Research Group Phase I and II Team"/>
        </authorList>
    </citation>
    <scope>NUCLEOTIDE SEQUENCE</scope>
    <source>
        <strain evidence="2">C57BL/6J</strain>
        <tissue evidence="2">Testis</tissue>
    </source>
</reference>
<accession>Q3TTC0</accession>
<evidence type="ECO:0000256" key="1">
    <source>
        <dbReference type="SAM" id="MobiDB-lite"/>
    </source>
</evidence>
<reference evidence="2" key="3">
    <citation type="journal article" date="2000" name="Genome Res.">
        <title>RIKEN integrated sequence analysis (RISA) system--384-format sequencing pipeline with 384 multicapillary sequencer.</title>
        <authorList>
            <person name="Shibata K."/>
            <person name="Itoh M."/>
            <person name="Aizawa K."/>
            <person name="Nagaoka S."/>
            <person name="Sasaki N."/>
            <person name="Carninci P."/>
            <person name="Konno H."/>
            <person name="Akiyama J."/>
            <person name="Nishi K."/>
            <person name="Kitsunai T."/>
            <person name="Tashiro H."/>
            <person name="Itoh M."/>
            <person name="Sumi N."/>
            <person name="Ishii Y."/>
            <person name="Nakamura S."/>
            <person name="Hazama M."/>
            <person name="Nishine T."/>
            <person name="Harada A."/>
            <person name="Yamamoto R."/>
            <person name="Matsumoto H."/>
            <person name="Sakaguchi S."/>
            <person name="Ikegami T."/>
            <person name="Kashiwagi K."/>
            <person name="Fujiwake S."/>
            <person name="Inoue K."/>
            <person name="Togawa Y."/>
            <person name="Izawa M."/>
            <person name="Ohara E."/>
            <person name="Watahiki M."/>
            <person name="Yoneda Y."/>
            <person name="Ishikawa T."/>
            <person name="Ozawa K."/>
            <person name="Tanaka T."/>
            <person name="Matsuura S."/>
            <person name="Kawai J."/>
            <person name="Okazaki Y."/>
            <person name="Muramatsu M."/>
            <person name="Inoue Y."/>
            <person name="Kira A."/>
            <person name="Hayashizaki Y."/>
        </authorList>
    </citation>
    <scope>NUCLEOTIDE SEQUENCE</scope>
    <source>
        <strain evidence="2">C57BL/6J</strain>
        <tissue evidence="2">Testis</tissue>
    </source>
</reference>
<reference evidence="2" key="2">
    <citation type="journal article" date="2000" name="Genome Res.">
        <title>Normalization and subtraction of cap-trapper-selected cDNAs to prepare full-length cDNA libraries for rapid discovery of new genes.</title>
        <authorList>
            <person name="Carninci P."/>
            <person name="Shibata Y."/>
            <person name="Hayatsu N."/>
            <person name="Sugahara Y."/>
            <person name="Shibata K."/>
            <person name="Itoh M."/>
            <person name="Konno H."/>
            <person name="Okazaki Y."/>
            <person name="Muramatsu M."/>
            <person name="Hayashizaki Y."/>
        </authorList>
    </citation>
    <scope>NUCLEOTIDE SEQUENCE</scope>
    <source>
        <strain evidence="2">C57BL/6J</strain>
        <tissue evidence="2">Testis</tissue>
    </source>
</reference>
<dbReference type="AGR" id="MGI:2443064"/>
<dbReference type="AlphaFoldDB" id="Q3TTC0"/>
<name>Q3TTC0_MOUSE</name>
<reference evidence="2" key="7">
    <citation type="journal article" date="2005" name="Science">
        <title>The Transcriptional Landscape of the Mammalian Genome.</title>
        <authorList>
            <consortium name="The FANTOM Consortium"/>
            <consortium name="Riken Genome Exploration Research Group and Genome Science Group (Genome Network Project Core Group)"/>
        </authorList>
    </citation>
    <scope>NUCLEOTIDE SEQUENCE</scope>
    <source>
        <strain evidence="2">C57BL/6J</strain>
        <tissue evidence="2">Testis</tissue>
    </source>
</reference>
<organism evidence="2">
    <name type="scientific">Mus musculus</name>
    <name type="common">Mouse</name>
    <dbReference type="NCBI Taxonomy" id="10090"/>
    <lineage>
        <taxon>Eukaryota</taxon>
        <taxon>Metazoa</taxon>
        <taxon>Chordata</taxon>
        <taxon>Craniata</taxon>
        <taxon>Vertebrata</taxon>
        <taxon>Euteleostomi</taxon>
        <taxon>Mammalia</taxon>
        <taxon>Eutheria</taxon>
        <taxon>Euarchontoglires</taxon>
        <taxon>Glires</taxon>
        <taxon>Rodentia</taxon>
        <taxon>Myomorpha</taxon>
        <taxon>Muroidea</taxon>
        <taxon>Muridae</taxon>
        <taxon>Murinae</taxon>
        <taxon>Mus</taxon>
        <taxon>Mus</taxon>
    </lineage>
</organism>
<evidence type="ECO:0000313" key="2">
    <source>
        <dbReference type="EMBL" id="BAE36405.1"/>
    </source>
</evidence>
<proteinExistence type="evidence at transcript level"/>
<sequence>GPGIRTATSAAAILEASRQGLQAEPLRSCSPAPGRSESRNVSPRSPFSKRAKPPRAGRVRPLPPWLHVSGSPARVPTPREKASRVPSPPHPRYRSHPDPRPELDTPSLRHLQPQPQPASPQSAPAALDTGNSWVLDSGSPRPPSSVNSACFLDKMAPEVARSRRGLSPPSSHFTIRCPLWRRDGPSAQPMAAR</sequence>
<gene>
    <name evidence="3" type="primary">4930513N10Rik</name>
</gene>
<protein>
    <submittedName>
        <fullName evidence="2">Uncharacterized protein</fullName>
    </submittedName>
</protein>